<organism evidence="1 2">
    <name type="scientific">Flammeovirga aprica JL-4</name>
    <dbReference type="NCBI Taxonomy" id="694437"/>
    <lineage>
        <taxon>Bacteria</taxon>
        <taxon>Pseudomonadati</taxon>
        <taxon>Bacteroidota</taxon>
        <taxon>Cytophagia</taxon>
        <taxon>Cytophagales</taxon>
        <taxon>Flammeovirgaceae</taxon>
        <taxon>Flammeovirga</taxon>
    </lineage>
</organism>
<gene>
    <name evidence="1" type="ORF">HHU12_05675</name>
</gene>
<protein>
    <submittedName>
        <fullName evidence="1">Uncharacterized protein</fullName>
    </submittedName>
</protein>
<proteinExistence type="predicted"/>
<dbReference type="AlphaFoldDB" id="A0A7X9P0V5"/>
<reference evidence="1 2" key="1">
    <citation type="submission" date="2020-04" db="EMBL/GenBank/DDBJ databases">
        <title>Flammeovirga sp. SR4, a novel species isolated from seawater.</title>
        <authorList>
            <person name="Wang X."/>
        </authorList>
    </citation>
    <scope>NUCLEOTIDE SEQUENCE [LARGE SCALE GENOMIC DNA]</scope>
    <source>
        <strain evidence="1 2">ATCC 23126</strain>
    </source>
</reference>
<dbReference type="RefSeq" id="WP_169655783.1">
    <property type="nucleotide sequence ID" value="NZ_JABANE010000010.1"/>
</dbReference>
<sequence length="188" mass="21788">MRKLQFIFYVLLSFLSFEIKGQDKDIKKLDAGTTISAREESLEGFHINVPQFPISETNLNYKSDSIIYYNNCVGEDSVTLYGRINPFLFIVAFGDAYGVLSLNEKSEIMDIDQISLFSSPDNDGLYTKIINDTTLKVTYLDGYRKRVENYTLVQRDGILVKKDSSFTKPKATFDEWEDFYIHYDRNKD</sequence>
<comment type="caution">
    <text evidence="1">The sequence shown here is derived from an EMBL/GenBank/DDBJ whole genome shotgun (WGS) entry which is preliminary data.</text>
</comment>
<accession>A0A7X9P0V5</accession>
<evidence type="ECO:0000313" key="2">
    <source>
        <dbReference type="Proteomes" id="UP000576082"/>
    </source>
</evidence>
<name>A0A7X9P0V5_9BACT</name>
<keyword evidence="2" id="KW-1185">Reference proteome</keyword>
<dbReference type="Proteomes" id="UP000576082">
    <property type="component" value="Unassembled WGS sequence"/>
</dbReference>
<dbReference type="EMBL" id="JABANE010000010">
    <property type="protein sequence ID" value="NME67448.1"/>
    <property type="molecule type" value="Genomic_DNA"/>
</dbReference>
<evidence type="ECO:0000313" key="1">
    <source>
        <dbReference type="EMBL" id="NME67448.1"/>
    </source>
</evidence>